<dbReference type="EMBL" id="CAVMBE010000079">
    <property type="protein sequence ID" value="CAK4033192.1"/>
    <property type="molecule type" value="Genomic_DNA"/>
</dbReference>
<protein>
    <recommendedName>
        <fullName evidence="3">DUF1772-domain-containing protein</fullName>
    </recommendedName>
</protein>
<dbReference type="InterPro" id="IPR013901">
    <property type="entry name" value="Anthrone_oxy"/>
</dbReference>
<accession>A0AAI8Z677</accession>
<reference evidence="1" key="1">
    <citation type="submission" date="2023-11" db="EMBL/GenBank/DDBJ databases">
        <authorList>
            <person name="Alioto T."/>
            <person name="Alioto T."/>
            <person name="Gomez Garrido J."/>
        </authorList>
    </citation>
    <scope>NUCLEOTIDE SEQUENCE</scope>
</reference>
<organism evidence="1 2">
    <name type="scientific">Lecanosticta acicola</name>
    <dbReference type="NCBI Taxonomy" id="111012"/>
    <lineage>
        <taxon>Eukaryota</taxon>
        <taxon>Fungi</taxon>
        <taxon>Dikarya</taxon>
        <taxon>Ascomycota</taxon>
        <taxon>Pezizomycotina</taxon>
        <taxon>Dothideomycetes</taxon>
        <taxon>Dothideomycetidae</taxon>
        <taxon>Mycosphaerellales</taxon>
        <taxon>Mycosphaerellaceae</taxon>
        <taxon>Lecanosticta</taxon>
    </lineage>
</organism>
<evidence type="ECO:0000313" key="1">
    <source>
        <dbReference type="EMBL" id="CAK4033192.1"/>
    </source>
</evidence>
<keyword evidence="2" id="KW-1185">Reference proteome</keyword>
<dbReference type="AlphaFoldDB" id="A0AAI8Z677"/>
<gene>
    <name evidence="1" type="ORF">LECACI_7A008350</name>
</gene>
<dbReference type="Proteomes" id="UP001296104">
    <property type="component" value="Unassembled WGS sequence"/>
</dbReference>
<evidence type="ECO:0000313" key="2">
    <source>
        <dbReference type="Proteomes" id="UP001296104"/>
    </source>
</evidence>
<name>A0AAI8Z677_9PEZI</name>
<sequence>MATRTQQLVPMAQLLGLSGASALSGRFGVSPAALYASAAVLAPCVAPYTFTVMWSGVQALEAKAAGAGNAPSDAKTKDLVKVWSGQNLNRALIVLAAAALSAVAAIS</sequence>
<evidence type="ECO:0008006" key="3">
    <source>
        <dbReference type="Google" id="ProtNLM"/>
    </source>
</evidence>
<proteinExistence type="predicted"/>
<comment type="caution">
    <text evidence="1">The sequence shown here is derived from an EMBL/GenBank/DDBJ whole genome shotgun (WGS) entry which is preliminary data.</text>
</comment>
<dbReference type="Pfam" id="PF08592">
    <property type="entry name" value="Anthrone_oxy"/>
    <property type="match status" value="1"/>
</dbReference>